<evidence type="ECO:0000259" key="1">
    <source>
        <dbReference type="Pfam" id="PF06985"/>
    </source>
</evidence>
<reference evidence="2" key="2">
    <citation type="submission" date="2023-06" db="EMBL/GenBank/DDBJ databases">
        <authorList>
            <consortium name="Lawrence Berkeley National Laboratory"/>
            <person name="Haridas S."/>
            <person name="Hensen N."/>
            <person name="Bonometti L."/>
            <person name="Westerberg I."/>
            <person name="Brannstrom I.O."/>
            <person name="Guillou S."/>
            <person name="Cros-Aarteil S."/>
            <person name="Calhoun S."/>
            <person name="Kuo A."/>
            <person name="Mondo S."/>
            <person name="Pangilinan J."/>
            <person name="Riley R."/>
            <person name="Labutti K."/>
            <person name="Andreopoulos B."/>
            <person name="Lipzen A."/>
            <person name="Chen C."/>
            <person name="Yanf M."/>
            <person name="Daum C."/>
            <person name="Ng V."/>
            <person name="Clum A."/>
            <person name="Steindorff A."/>
            <person name="Ohm R."/>
            <person name="Martin F."/>
            <person name="Silar P."/>
            <person name="Natvig D."/>
            <person name="Lalanne C."/>
            <person name="Gautier V."/>
            <person name="Ament-Velasquez S.L."/>
            <person name="Kruys A."/>
            <person name="Hutchinson M.I."/>
            <person name="Powell A.J."/>
            <person name="Barry K."/>
            <person name="Miller A.N."/>
            <person name="Grigoriev I.V."/>
            <person name="Debuchy R."/>
            <person name="Gladieux P."/>
            <person name="Thoren M.H."/>
            <person name="Johannesson H."/>
        </authorList>
    </citation>
    <scope>NUCLEOTIDE SEQUENCE</scope>
    <source>
        <strain evidence="2">CBS 168.71</strain>
    </source>
</reference>
<evidence type="ECO:0000313" key="2">
    <source>
        <dbReference type="EMBL" id="KAK3298672.1"/>
    </source>
</evidence>
<dbReference type="Pfam" id="PF06985">
    <property type="entry name" value="HET"/>
    <property type="match status" value="1"/>
</dbReference>
<protein>
    <submittedName>
        <fullName evidence="2">Heterokaryon incompatibility protein-domain-containing protein</fullName>
    </submittedName>
</protein>
<evidence type="ECO:0000313" key="3">
    <source>
        <dbReference type="Proteomes" id="UP001278766"/>
    </source>
</evidence>
<dbReference type="EMBL" id="JAUEPN010000002">
    <property type="protein sequence ID" value="KAK3298672.1"/>
    <property type="molecule type" value="Genomic_DNA"/>
</dbReference>
<name>A0AAE0HLD7_9PEZI</name>
<dbReference type="PANTHER" id="PTHR33112:SF9">
    <property type="entry name" value="HETEROKARYON INCOMPATIBILITY DOMAIN-CONTAINING PROTEIN"/>
    <property type="match status" value="1"/>
</dbReference>
<dbReference type="RefSeq" id="XP_062662186.1">
    <property type="nucleotide sequence ID" value="XM_062803100.1"/>
</dbReference>
<dbReference type="Proteomes" id="UP001278766">
    <property type="component" value="Unassembled WGS sequence"/>
</dbReference>
<dbReference type="PANTHER" id="PTHR33112">
    <property type="entry name" value="DOMAIN PROTEIN, PUTATIVE-RELATED"/>
    <property type="match status" value="1"/>
</dbReference>
<dbReference type="InterPro" id="IPR010730">
    <property type="entry name" value="HET"/>
</dbReference>
<dbReference type="GeneID" id="87840048"/>
<sequence>MLCPHAEIRTRMYGKGIVGSTHITVTSCQASAKTCPECDLLLRVVEEYKPGWSNAGHADGRLERVLHLESPYATPGVVRLREGSGGGWGWFNNLEVVGSFRFFRKAKGDILSLRGGGSQADTVLYESLEIVEASSSAAAIQRASKWLAHCVDHDKEECKILNPSFTPRRLLNVGTGEQNGEPFLFEPTVPTLYVCLSYCWGPDAADVLTTTKHNLQAHYQAVPLVAVPQTVRDTVTLCRGLKLENLWVDSLCIAQDDTQDWLQQSAEMRDIYANAHLTIAAEEPASCKLGFLGEQQFGKPGWQRVFTTHVPKEAGGPDNQLILRPVEEGETITSGRDERCSLDSRGWCLQESILPTRRLCFNGKEMSWECGRRRICECGHALWGITARPISYGNVGARIKQGYQKGRWDKCTPRDDWKEMVEDYSRRSLSKKTDKLSAISGLAKLFVGAPWEQKPYWYPGGGPLALPRTLALTVDNYKAGLWMNTFISDLAWWLVEPGSENSGPVPYSAPSWSWASVDGPVRFQYSEAAYSRDPTAIRRIDCTADDVRCETIVPSDHTGPLKAAYTVLTGPLVTAELVDHPPTPYYTGTGFPGEIPAHRLYVHGLQLYSAEVALDQPRDVFKDQAFFFFRLFTWKTQNGKRVMNKAWFLVLKRSSRDEAAFERIGVGVWLDPRESDLPSFDGAKPTSIKIV</sequence>
<organism evidence="2 3">
    <name type="scientific">Chaetomium fimeti</name>
    <dbReference type="NCBI Taxonomy" id="1854472"/>
    <lineage>
        <taxon>Eukaryota</taxon>
        <taxon>Fungi</taxon>
        <taxon>Dikarya</taxon>
        <taxon>Ascomycota</taxon>
        <taxon>Pezizomycotina</taxon>
        <taxon>Sordariomycetes</taxon>
        <taxon>Sordariomycetidae</taxon>
        <taxon>Sordariales</taxon>
        <taxon>Chaetomiaceae</taxon>
        <taxon>Chaetomium</taxon>
    </lineage>
</organism>
<keyword evidence="3" id="KW-1185">Reference proteome</keyword>
<reference evidence="2" key="1">
    <citation type="journal article" date="2023" name="Mol. Phylogenet. Evol.">
        <title>Genome-scale phylogeny and comparative genomics of the fungal order Sordariales.</title>
        <authorList>
            <person name="Hensen N."/>
            <person name="Bonometti L."/>
            <person name="Westerberg I."/>
            <person name="Brannstrom I.O."/>
            <person name="Guillou S."/>
            <person name="Cros-Aarteil S."/>
            <person name="Calhoun S."/>
            <person name="Haridas S."/>
            <person name="Kuo A."/>
            <person name="Mondo S."/>
            <person name="Pangilinan J."/>
            <person name="Riley R."/>
            <person name="LaButti K."/>
            <person name="Andreopoulos B."/>
            <person name="Lipzen A."/>
            <person name="Chen C."/>
            <person name="Yan M."/>
            <person name="Daum C."/>
            <person name="Ng V."/>
            <person name="Clum A."/>
            <person name="Steindorff A."/>
            <person name="Ohm R.A."/>
            <person name="Martin F."/>
            <person name="Silar P."/>
            <person name="Natvig D.O."/>
            <person name="Lalanne C."/>
            <person name="Gautier V."/>
            <person name="Ament-Velasquez S.L."/>
            <person name="Kruys A."/>
            <person name="Hutchinson M.I."/>
            <person name="Powell A.J."/>
            <person name="Barry K."/>
            <person name="Miller A.N."/>
            <person name="Grigoriev I.V."/>
            <person name="Debuchy R."/>
            <person name="Gladieux P."/>
            <person name="Hiltunen Thoren M."/>
            <person name="Johannesson H."/>
        </authorList>
    </citation>
    <scope>NUCLEOTIDE SEQUENCE</scope>
    <source>
        <strain evidence="2">CBS 168.71</strain>
    </source>
</reference>
<feature type="domain" description="Heterokaryon incompatibility" evidence="1">
    <location>
        <begin position="193"/>
        <end position="351"/>
    </location>
</feature>
<proteinExistence type="predicted"/>
<comment type="caution">
    <text evidence="2">The sequence shown here is derived from an EMBL/GenBank/DDBJ whole genome shotgun (WGS) entry which is preliminary data.</text>
</comment>
<accession>A0AAE0HLD7</accession>
<dbReference type="AlphaFoldDB" id="A0AAE0HLD7"/>
<gene>
    <name evidence="2" type="ORF">B0H64DRAFT_385783</name>
</gene>